<keyword evidence="13" id="KW-0762">Sugar transport</keyword>
<reference evidence="14" key="1">
    <citation type="submission" date="2016-10" db="EMBL/GenBank/DDBJ databases">
        <authorList>
            <person name="Varghese N."/>
        </authorList>
    </citation>
    <scope>NUCLEOTIDE SEQUENCE [LARGE SCALE GENOMIC DNA]</scope>
    <source>
        <strain evidence="14">DSM 44719</strain>
    </source>
</reference>
<evidence type="ECO:0000256" key="2">
    <source>
        <dbReference type="ARBA" id="ARBA00005417"/>
    </source>
</evidence>
<evidence type="ECO:0000256" key="1">
    <source>
        <dbReference type="ARBA" id="ARBA00004651"/>
    </source>
</evidence>
<feature type="transmembrane region" description="Helical" evidence="11">
    <location>
        <begin position="417"/>
        <end position="438"/>
    </location>
</feature>
<feature type="transmembrane region" description="Helical" evidence="11">
    <location>
        <begin position="517"/>
        <end position="541"/>
    </location>
</feature>
<dbReference type="GO" id="GO:0016887">
    <property type="term" value="F:ATP hydrolysis activity"/>
    <property type="evidence" value="ECO:0007669"/>
    <property type="project" value="InterPro"/>
</dbReference>
<dbReference type="Pfam" id="PF02653">
    <property type="entry name" value="BPD_transp_2"/>
    <property type="match status" value="2"/>
</dbReference>
<keyword evidence="3" id="KW-0813">Transport</keyword>
<dbReference type="EMBL" id="FNTL01000004">
    <property type="protein sequence ID" value="SED29837.1"/>
    <property type="molecule type" value="Genomic_DNA"/>
</dbReference>
<dbReference type="Gene3D" id="3.40.50.300">
    <property type="entry name" value="P-loop containing nucleotide triphosphate hydrolases"/>
    <property type="match status" value="2"/>
</dbReference>
<dbReference type="GO" id="GO:0015658">
    <property type="term" value="F:branched-chain amino acid transmembrane transporter activity"/>
    <property type="evidence" value="ECO:0007669"/>
    <property type="project" value="InterPro"/>
</dbReference>
<dbReference type="PANTHER" id="PTHR43820">
    <property type="entry name" value="HIGH-AFFINITY BRANCHED-CHAIN AMINO ACID TRANSPORT ATP-BINDING PROTEIN LIVF"/>
    <property type="match status" value="1"/>
</dbReference>
<dbReference type="InterPro" id="IPR003593">
    <property type="entry name" value="AAA+_ATPase"/>
</dbReference>
<evidence type="ECO:0000256" key="11">
    <source>
        <dbReference type="SAM" id="Phobius"/>
    </source>
</evidence>
<keyword evidence="9 11" id="KW-1133">Transmembrane helix</keyword>
<evidence type="ECO:0000259" key="12">
    <source>
        <dbReference type="PROSITE" id="PS50893"/>
    </source>
</evidence>
<dbReference type="SUPFAM" id="SSF52540">
    <property type="entry name" value="P-loop containing nucleoside triphosphate hydrolases"/>
    <property type="match status" value="2"/>
</dbReference>
<keyword evidence="4" id="KW-1003">Cell membrane</keyword>
<evidence type="ECO:0000256" key="4">
    <source>
        <dbReference type="ARBA" id="ARBA00022475"/>
    </source>
</evidence>
<dbReference type="GO" id="GO:0005886">
    <property type="term" value="C:plasma membrane"/>
    <property type="evidence" value="ECO:0007669"/>
    <property type="project" value="UniProtKB-SubCell"/>
</dbReference>
<gene>
    <name evidence="13" type="ORF">SAMN04490220_4103</name>
</gene>
<keyword evidence="10 11" id="KW-0472">Membrane</keyword>
<dbReference type="PANTHER" id="PTHR43820:SF4">
    <property type="entry name" value="HIGH-AFFINITY BRANCHED-CHAIN AMINO ACID TRANSPORT ATP-BINDING PROTEIN LIVF"/>
    <property type="match status" value="1"/>
</dbReference>
<dbReference type="Pfam" id="PF12399">
    <property type="entry name" value="BCA_ABC_TP_C"/>
    <property type="match status" value="1"/>
</dbReference>
<proteinExistence type="inferred from homology"/>
<feature type="transmembrane region" description="Helical" evidence="11">
    <location>
        <begin position="553"/>
        <end position="578"/>
    </location>
</feature>
<evidence type="ECO:0000256" key="6">
    <source>
        <dbReference type="ARBA" id="ARBA00022741"/>
    </source>
</evidence>
<feature type="transmembrane region" description="Helical" evidence="11">
    <location>
        <begin position="309"/>
        <end position="331"/>
    </location>
</feature>
<comment type="subcellular location">
    <subcellularLocation>
        <location evidence="1">Cell membrane</location>
        <topology evidence="1">Multi-pass membrane protein</topology>
    </subcellularLocation>
</comment>
<feature type="transmembrane region" description="Helical" evidence="11">
    <location>
        <begin position="6"/>
        <end position="29"/>
    </location>
</feature>
<feature type="domain" description="ABC transporter" evidence="12">
    <location>
        <begin position="658"/>
        <end position="892"/>
    </location>
</feature>
<feature type="transmembrane region" description="Helical" evidence="11">
    <location>
        <begin position="189"/>
        <end position="207"/>
    </location>
</feature>
<evidence type="ECO:0000313" key="13">
    <source>
        <dbReference type="EMBL" id="SED29837.1"/>
    </source>
</evidence>
<dbReference type="GO" id="GO:0005524">
    <property type="term" value="F:ATP binding"/>
    <property type="evidence" value="ECO:0007669"/>
    <property type="project" value="UniProtKB-KW"/>
</dbReference>
<dbReference type="CDD" id="cd06582">
    <property type="entry name" value="TM_PBP1_LivH_like"/>
    <property type="match status" value="1"/>
</dbReference>
<feature type="transmembrane region" description="Helical" evidence="11">
    <location>
        <begin position="364"/>
        <end position="382"/>
    </location>
</feature>
<dbReference type="InterPro" id="IPR052156">
    <property type="entry name" value="BCAA_Transport_ATP-bd_LivF"/>
</dbReference>
<comment type="similarity">
    <text evidence="2">Belongs to the ABC transporter superfamily.</text>
</comment>
<keyword evidence="6" id="KW-0547">Nucleotide-binding</keyword>
<dbReference type="AlphaFoldDB" id="A0A1H4ZIL1"/>
<dbReference type="PROSITE" id="PS50893">
    <property type="entry name" value="ABC_TRANSPORTER_2"/>
    <property type="match status" value="2"/>
</dbReference>
<evidence type="ECO:0000256" key="3">
    <source>
        <dbReference type="ARBA" id="ARBA00022448"/>
    </source>
</evidence>
<evidence type="ECO:0000256" key="7">
    <source>
        <dbReference type="ARBA" id="ARBA00022840"/>
    </source>
</evidence>
<dbReference type="Pfam" id="PF00005">
    <property type="entry name" value="ABC_tran"/>
    <property type="match status" value="2"/>
</dbReference>
<dbReference type="Proteomes" id="UP000183407">
    <property type="component" value="Unassembled WGS sequence"/>
</dbReference>
<feature type="transmembrane region" description="Helical" evidence="11">
    <location>
        <begin position="388"/>
        <end position="410"/>
    </location>
</feature>
<feature type="transmembrane region" description="Helical" evidence="11">
    <location>
        <begin position="590"/>
        <end position="609"/>
    </location>
</feature>
<feature type="transmembrane region" description="Helical" evidence="11">
    <location>
        <begin position="140"/>
        <end position="157"/>
    </location>
</feature>
<dbReference type="InterPro" id="IPR032823">
    <property type="entry name" value="BCA_ABC_TP_C"/>
</dbReference>
<dbReference type="InterPro" id="IPR043428">
    <property type="entry name" value="LivM-like"/>
</dbReference>
<organism evidence="13 14">
    <name type="scientific">Rhodococcus jostii</name>
    <dbReference type="NCBI Taxonomy" id="132919"/>
    <lineage>
        <taxon>Bacteria</taxon>
        <taxon>Bacillati</taxon>
        <taxon>Actinomycetota</taxon>
        <taxon>Actinomycetes</taxon>
        <taxon>Mycobacteriales</taxon>
        <taxon>Nocardiaceae</taxon>
        <taxon>Rhodococcus</taxon>
    </lineage>
</organism>
<feature type="transmembrane region" description="Helical" evidence="11">
    <location>
        <begin position="36"/>
        <end position="54"/>
    </location>
</feature>
<sequence>MDQLFITLTTGIANGAVYGLIGLGLVIIFRSTDVMNFAMASLSTLAIYVALSAYGAGVGIAVALVVAVAFGALSGVVVREALIRPLGQGKLFAALVVTMGLSIIVEHLIGHYWGEQPRRFPQLIDGTISIGNSNLMLQDVATILLAALAVSAIAYLFTRTPVGSAMRAVAESAETAEIMGINAHKVARIAWALGMALAVLGVFLYAPKTGVSPVILAPVLFRAFAGILLGGLTSMYGAVIGGSSSVSWTTSLRPISPPASVTRSSSAWRCSCCSSVPRASSAAKPSRGSDSMITKDVSAQRAGRSAQRLYSAGQLLGGPAAAILTIVVLSAGLVPGYQIYTVGLAAVYGLIVLSISLLAGWTGIWSIGHPAMVAIGAYTTAYGSSNGWGLAFTSVVAVALCAMLGGFLGFAGSRFSVLYVALLTLAFTLVTLEIIGAWKSVTGGDQGVPVDTFDSAFGDLVPSSDAVTYLAVGVLGLAVAVSVFLRRTTIRMRMVAAKTHPLAGRSIGIAPELQSSLGFAISAGVAGLSGVLLALLSGFISPEGFSMVFAVNLIAATVLGGTGSVIGAVLGGAFLASAPTLASSLSIDQPYLIGGVLILTLLFLADGIVPTAGRLLHRFVPVTRALGRPTLSTSQPSLLDPAGSGTNMRADTATAVVLKTEALGVRFGGLQAVHNIDLRVDAGEVLAIIGPNGAGKTTFVNALCGLIGGGELAGTMELGGRPLHGVRATRRRSLGLGRTFQHAELFAELTVLENVSVVNRWGRRADRDTALQVLSSVGLADHVHRLPRELPFGLQKRVDLARAIAALADNPRLIVLDEPFGGLDADERHTLADHIRRLSNSGTSVVIIDHVLDDLFSVADRVVAFDFGELIADGTPDTVLQNRQVRDSYLGNIDTTLIAPDIDRTAPPLISVRGIEHHYEGVHALSGIDLDVHAGGILGIVGANGAGKSTLGRILHGGLQSTGGTRTVNGADTLRLSLVPEGRALFRTLSVRENLEVAAYAAGISGRTLRTRLDGLQQGLPERVRTRMDVPAGSLSGGEQQLVAIARALMADPEVLILDEPALGLSPAMVDEVYSQVNALARRGITTILLDQSLTRALESCSEVIVLRQGEAVARGNSGTPGFSETAEAAYFGTETPARI</sequence>
<evidence type="ECO:0000313" key="14">
    <source>
        <dbReference type="Proteomes" id="UP000183407"/>
    </source>
</evidence>
<dbReference type="RefSeq" id="WP_240319783.1">
    <property type="nucleotide sequence ID" value="NZ_FNTL01000004.1"/>
</dbReference>
<keyword evidence="7" id="KW-0067">ATP-binding</keyword>
<dbReference type="InterPro" id="IPR001851">
    <property type="entry name" value="ABC_transp_permease"/>
</dbReference>
<protein>
    <submittedName>
        <fullName evidence="13">ABC-type sugar transport system, ATPase component</fullName>
    </submittedName>
</protein>
<dbReference type="InterPro" id="IPR003439">
    <property type="entry name" value="ABC_transporter-like_ATP-bd"/>
</dbReference>
<evidence type="ECO:0000256" key="10">
    <source>
        <dbReference type="ARBA" id="ARBA00023136"/>
    </source>
</evidence>
<evidence type="ECO:0000256" key="5">
    <source>
        <dbReference type="ARBA" id="ARBA00022692"/>
    </source>
</evidence>
<dbReference type="PROSITE" id="PS00211">
    <property type="entry name" value="ABC_TRANSPORTER_1"/>
    <property type="match status" value="1"/>
</dbReference>
<dbReference type="InterPro" id="IPR027417">
    <property type="entry name" value="P-loop_NTPase"/>
</dbReference>
<dbReference type="SMART" id="SM00382">
    <property type="entry name" value="AAA"/>
    <property type="match status" value="2"/>
</dbReference>
<accession>A0A1H4ZIL1</accession>
<feature type="transmembrane region" description="Helical" evidence="11">
    <location>
        <begin position="60"/>
        <end position="79"/>
    </location>
</feature>
<name>A0A1H4ZIL1_RHOJO</name>
<keyword evidence="5 11" id="KW-0812">Transmembrane</keyword>
<evidence type="ECO:0000256" key="8">
    <source>
        <dbReference type="ARBA" id="ARBA00022970"/>
    </source>
</evidence>
<keyword evidence="8" id="KW-0029">Amino-acid transport</keyword>
<feature type="transmembrane region" description="Helical" evidence="11">
    <location>
        <begin position="219"/>
        <end position="239"/>
    </location>
</feature>
<feature type="transmembrane region" description="Helical" evidence="11">
    <location>
        <begin position="91"/>
        <end position="113"/>
    </location>
</feature>
<evidence type="ECO:0000256" key="9">
    <source>
        <dbReference type="ARBA" id="ARBA00022989"/>
    </source>
</evidence>
<feature type="transmembrane region" description="Helical" evidence="11">
    <location>
        <begin position="466"/>
        <end position="485"/>
    </location>
</feature>
<feature type="domain" description="ABC transporter" evidence="12">
    <location>
        <begin position="910"/>
        <end position="1134"/>
    </location>
</feature>
<feature type="transmembrane region" description="Helical" evidence="11">
    <location>
        <begin position="337"/>
        <end position="357"/>
    </location>
</feature>
<dbReference type="GO" id="GO:0015807">
    <property type="term" value="P:L-amino acid transport"/>
    <property type="evidence" value="ECO:0007669"/>
    <property type="project" value="TreeGrafter"/>
</dbReference>
<dbReference type="CDD" id="cd06581">
    <property type="entry name" value="TM_PBP1_LivM_like"/>
    <property type="match status" value="1"/>
</dbReference>
<dbReference type="InterPro" id="IPR017871">
    <property type="entry name" value="ABC_transporter-like_CS"/>
</dbReference>